<evidence type="ECO:0000256" key="12">
    <source>
        <dbReference type="PROSITE-ProRule" id="PRU01319"/>
    </source>
</evidence>
<proteinExistence type="inferred from homology"/>
<comment type="cofactor">
    <cofactor evidence="2">
        <name>Mg(2+)</name>
        <dbReference type="ChEBI" id="CHEBI:18420"/>
    </cofactor>
</comment>
<dbReference type="GO" id="GO:0003723">
    <property type="term" value="F:RNA binding"/>
    <property type="evidence" value="ECO:0007669"/>
    <property type="project" value="UniProtKB-UniRule"/>
</dbReference>
<dbReference type="PANTHER" id="PTHR10954">
    <property type="entry name" value="RIBONUCLEASE H2 SUBUNIT A"/>
    <property type="match status" value="1"/>
</dbReference>
<dbReference type="GO" id="GO:0032299">
    <property type="term" value="C:ribonuclease H2 complex"/>
    <property type="evidence" value="ECO:0007669"/>
    <property type="project" value="TreeGrafter"/>
</dbReference>
<evidence type="ECO:0000256" key="4">
    <source>
        <dbReference type="ARBA" id="ARBA00004496"/>
    </source>
</evidence>
<keyword evidence="9 12" id="KW-0255">Endonuclease</keyword>
<name>A0A846TWB8_9MOLU</name>
<accession>A0A846TWB8</accession>
<keyword evidence="10 12" id="KW-0378">Hydrolase</keyword>
<dbReference type="EC" id="3.1.26.4" evidence="13"/>
<evidence type="ECO:0000256" key="2">
    <source>
        <dbReference type="ARBA" id="ARBA00001946"/>
    </source>
</evidence>
<dbReference type="GO" id="GO:0005737">
    <property type="term" value="C:cytoplasm"/>
    <property type="evidence" value="ECO:0007669"/>
    <property type="project" value="UniProtKB-SubCell"/>
</dbReference>
<evidence type="ECO:0000259" key="14">
    <source>
        <dbReference type="PROSITE" id="PS51975"/>
    </source>
</evidence>
<dbReference type="RefSeq" id="WP_168104763.1">
    <property type="nucleotide sequence ID" value="NZ_CP051215.1"/>
</dbReference>
<dbReference type="InterPro" id="IPR024568">
    <property type="entry name" value="RNase_HIII_N"/>
</dbReference>
<dbReference type="InterPro" id="IPR036397">
    <property type="entry name" value="RNaseH_sf"/>
</dbReference>
<dbReference type="PIRSF" id="PIRSF037748">
    <property type="entry name" value="RnhC"/>
    <property type="match status" value="1"/>
</dbReference>
<dbReference type="SUPFAM" id="SSF53098">
    <property type="entry name" value="Ribonuclease H-like"/>
    <property type="match status" value="1"/>
</dbReference>
<reference evidence="15 16" key="1">
    <citation type="submission" date="2020-04" db="EMBL/GenBank/DDBJ databases">
        <title>Complete genome sequence of Spiroplasma platyhelix ATCC 51748, an insect isolate.</title>
        <authorList>
            <person name="Green E.A."/>
            <person name="Klassen J.L."/>
        </authorList>
    </citation>
    <scope>NUCLEOTIDE SEQUENCE [LARGE SCALE GENOMIC DNA]</scope>
    <source>
        <strain evidence="15 16">PALS-1</strain>
    </source>
</reference>
<dbReference type="InterPro" id="IPR024567">
    <property type="entry name" value="RNase_HII/HIII_dom"/>
</dbReference>
<dbReference type="AlphaFoldDB" id="A0A846TWB8"/>
<dbReference type="EMBL" id="JAAVVK010000001">
    <property type="protein sequence ID" value="NKE38291.1"/>
    <property type="molecule type" value="Genomic_DNA"/>
</dbReference>
<dbReference type="NCBIfam" id="TIGR00716">
    <property type="entry name" value="rnhC"/>
    <property type="match status" value="1"/>
</dbReference>
<evidence type="ECO:0000256" key="6">
    <source>
        <dbReference type="ARBA" id="ARBA00022490"/>
    </source>
</evidence>
<protein>
    <recommendedName>
        <fullName evidence="13">Ribonuclease</fullName>
        <ecNumber evidence="13">3.1.26.4</ecNumber>
    </recommendedName>
</protein>
<comment type="similarity">
    <text evidence="5">Belongs to the RNase HII family. RnhC subfamily.</text>
</comment>
<dbReference type="Gene3D" id="3.30.310.10">
    <property type="entry name" value="TATA-Binding Protein"/>
    <property type="match status" value="1"/>
</dbReference>
<dbReference type="GO" id="GO:0046872">
    <property type="term" value="F:metal ion binding"/>
    <property type="evidence" value="ECO:0007669"/>
    <property type="project" value="UniProtKB-KW"/>
</dbReference>
<evidence type="ECO:0000256" key="10">
    <source>
        <dbReference type="ARBA" id="ARBA00022801"/>
    </source>
</evidence>
<evidence type="ECO:0000256" key="9">
    <source>
        <dbReference type="ARBA" id="ARBA00022759"/>
    </source>
</evidence>
<dbReference type="PANTHER" id="PTHR10954:SF23">
    <property type="entry name" value="RIBONUCLEASE"/>
    <property type="match status" value="1"/>
</dbReference>
<keyword evidence="8 12" id="KW-0479">Metal-binding</keyword>
<dbReference type="Gene3D" id="3.30.420.10">
    <property type="entry name" value="Ribonuclease H-like superfamily/Ribonuclease H"/>
    <property type="match status" value="1"/>
</dbReference>
<dbReference type="CDD" id="cd06590">
    <property type="entry name" value="RNase_HII_bacteria_HIII_like"/>
    <property type="match status" value="1"/>
</dbReference>
<comment type="catalytic activity">
    <reaction evidence="1 12 13">
        <text>Endonucleolytic cleavage to 5'-phosphomonoester.</text>
        <dbReference type="EC" id="3.1.26.4"/>
    </reaction>
</comment>
<comment type="function">
    <text evidence="3 13">Endonuclease that specifically degrades the RNA of RNA-DNA hybrids.</text>
</comment>
<dbReference type="InterPro" id="IPR001352">
    <property type="entry name" value="RNase_HII/HIII"/>
</dbReference>
<dbReference type="PROSITE" id="PS51975">
    <property type="entry name" value="RNASE_H_2"/>
    <property type="match status" value="1"/>
</dbReference>
<evidence type="ECO:0000256" key="5">
    <source>
        <dbReference type="ARBA" id="ARBA00008378"/>
    </source>
</evidence>
<evidence type="ECO:0000256" key="1">
    <source>
        <dbReference type="ARBA" id="ARBA00000077"/>
    </source>
</evidence>
<dbReference type="Proteomes" id="UP000584587">
    <property type="component" value="Unassembled WGS sequence"/>
</dbReference>
<evidence type="ECO:0000256" key="11">
    <source>
        <dbReference type="ARBA" id="ARBA00022842"/>
    </source>
</evidence>
<dbReference type="InterPro" id="IPR004641">
    <property type="entry name" value="RNase_HIII"/>
</dbReference>
<feature type="domain" description="RNase H type-2" evidence="14">
    <location>
        <begin position="72"/>
        <end position="291"/>
    </location>
</feature>
<comment type="cofactor">
    <cofactor evidence="12">
        <name>Mn(2+)</name>
        <dbReference type="ChEBI" id="CHEBI:29035"/>
    </cofactor>
    <cofactor evidence="12">
        <name>Mg(2+)</name>
        <dbReference type="ChEBI" id="CHEBI:18420"/>
    </cofactor>
    <text evidence="12">Manganese or magnesium. Binds 1 divalent metal ion per monomer in the absence of substrate. May bind a second metal ion after substrate binding.</text>
</comment>
<evidence type="ECO:0000256" key="8">
    <source>
        <dbReference type="ARBA" id="ARBA00022723"/>
    </source>
</evidence>
<comment type="subcellular location">
    <subcellularLocation>
        <location evidence="4">Cytoplasm</location>
    </subcellularLocation>
</comment>
<evidence type="ECO:0000313" key="15">
    <source>
        <dbReference type="EMBL" id="NKE38291.1"/>
    </source>
</evidence>
<keyword evidence="7 12" id="KW-0540">Nuclease</keyword>
<dbReference type="GO" id="GO:0004523">
    <property type="term" value="F:RNA-DNA hybrid ribonuclease activity"/>
    <property type="evidence" value="ECO:0007669"/>
    <property type="project" value="UniProtKB-UniRule"/>
</dbReference>
<dbReference type="GO" id="GO:0006298">
    <property type="term" value="P:mismatch repair"/>
    <property type="evidence" value="ECO:0007669"/>
    <property type="project" value="TreeGrafter"/>
</dbReference>
<evidence type="ECO:0000256" key="7">
    <source>
        <dbReference type="ARBA" id="ARBA00022722"/>
    </source>
</evidence>
<dbReference type="Pfam" id="PF01351">
    <property type="entry name" value="RNase_HII"/>
    <property type="match status" value="1"/>
</dbReference>
<keyword evidence="11" id="KW-0460">Magnesium</keyword>
<feature type="binding site" evidence="12">
    <location>
        <position position="78"/>
    </location>
    <ligand>
        <name>a divalent metal cation</name>
        <dbReference type="ChEBI" id="CHEBI:60240"/>
    </ligand>
</feature>
<evidence type="ECO:0000256" key="13">
    <source>
        <dbReference type="RuleBase" id="RU003515"/>
    </source>
</evidence>
<dbReference type="InterPro" id="IPR012295">
    <property type="entry name" value="TBP_dom_sf"/>
</dbReference>
<sequence>MIFYLSKEEKEKIINHYREYEIDSKNIHAQKVYKYNNLTITLYKEKVMFQGPWSEIITEYRDYWYIFDEKETFVIGNDEVGTGDYFGPIVVTSCYLGSGMLEKLRQLGIKDSKLLDDKTIYQLANTIMKIVLFESVVINNRKYNQWIEQGYNANVIKAWGHNQVLVKILQHKNNIEKIVIDQFVDSKLYYKYLENMEANKNRIVRDNVYFTTKAESKYLAVACSAIISRYLFLEEIKKISEEIKLVVPLGAGKPVTDFFNNNKDILPKDLNKFLLRHTKYHFANTKLIIKK</sequence>
<dbReference type="InterPro" id="IPR012337">
    <property type="entry name" value="RNaseH-like_sf"/>
</dbReference>
<organism evidence="15 16">
    <name type="scientific">Spiroplasma platyhelix PALS-1</name>
    <dbReference type="NCBI Taxonomy" id="1276218"/>
    <lineage>
        <taxon>Bacteria</taxon>
        <taxon>Bacillati</taxon>
        <taxon>Mycoplasmatota</taxon>
        <taxon>Mollicutes</taxon>
        <taxon>Entomoplasmatales</taxon>
        <taxon>Spiroplasmataceae</taxon>
        <taxon>Spiroplasma</taxon>
    </lineage>
</organism>
<evidence type="ECO:0000256" key="3">
    <source>
        <dbReference type="ARBA" id="ARBA00004065"/>
    </source>
</evidence>
<comment type="caution">
    <text evidence="15">The sequence shown here is derived from an EMBL/GenBank/DDBJ whole genome shotgun (WGS) entry which is preliminary data.</text>
</comment>
<gene>
    <name evidence="15" type="primary">rnhC</name>
    <name evidence="15" type="ORF">HER12_00780</name>
</gene>
<evidence type="ECO:0000313" key="16">
    <source>
        <dbReference type="Proteomes" id="UP000584587"/>
    </source>
</evidence>
<dbReference type="Pfam" id="PF11858">
    <property type="entry name" value="DUF3378"/>
    <property type="match status" value="1"/>
</dbReference>
<keyword evidence="6" id="KW-0963">Cytoplasm</keyword>
<feature type="binding site" evidence="12">
    <location>
        <position position="79"/>
    </location>
    <ligand>
        <name>a divalent metal cation</name>
        <dbReference type="ChEBI" id="CHEBI:60240"/>
    </ligand>
</feature>
<keyword evidence="16" id="KW-1185">Reference proteome</keyword>
<dbReference type="GO" id="GO:0043137">
    <property type="term" value="P:DNA replication, removal of RNA primer"/>
    <property type="evidence" value="ECO:0007669"/>
    <property type="project" value="TreeGrafter"/>
</dbReference>
<feature type="binding site" evidence="12">
    <location>
        <position position="181"/>
    </location>
    <ligand>
        <name>a divalent metal cation</name>
        <dbReference type="ChEBI" id="CHEBI:60240"/>
    </ligand>
</feature>